<dbReference type="SUPFAM" id="SSF49764">
    <property type="entry name" value="HSP20-like chaperones"/>
    <property type="match status" value="1"/>
</dbReference>
<dbReference type="CDD" id="cd06464">
    <property type="entry name" value="ACD_sHsps-like"/>
    <property type="match status" value="1"/>
</dbReference>
<gene>
    <name evidence="4" type="ORF">C486_09015</name>
</gene>
<sequence>MSALRDALRDLSEDVFFDLLESEDAYLLVLDIPGVSAESLDIAIEDGRISIDAQRDKDPVGDYQYLEENRSLFLDVDLPLPDDASDAGAEAAVDRGVLELTLPKRGSREETTIDIVDEGSEPG</sequence>
<dbReference type="RefSeq" id="WP_008455140.1">
    <property type="nucleotide sequence ID" value="NZ_AOIJ01000047.1"/>
</dbReference>
<evidence type="ECO:0000259" key="3">
    <source>
        <dbReference type="PROSITE" id="PS01031"/>
    </source>
</evidence>
<comment type="similarity">
    <text evidence="1 2">Belongs to the small heat shock protein (HSP20) family.</text>
</comment>
<dbReference type="InterPro" id="IPR008978">
    <property type="entry name" value="HSP20-like_chaperone"/>
</dbReference>
<dbReference type="PROSITE" id="PS01031">
    <property type="entry name" value="SHSP"/>
    <property type="match status" value="1"/>
</dbReference>
<dbReference type="GeneID" id="13349245"/>
<feature type="domain" description="SHSP" evidence="3">
    <location>
        <begin position="6"/>
        <end position="118"/>
    </location>
</feature>
<dbReference type="AlphaFoldDB" id="L9Z2W6"/>
<evidence type="ECO:0000313" key="4">
    <source>
        <dbReference type="EMBL" id="ELY80251.1"/>
    </source>
</evidence>
<proteinExistence type="inferred from homology"/>
<comment type="caution">
    <text evidence="4">The sequence shown here is derived from an EMBL/GenBank/DDBJ whole genome shotgun (WGS) entry which is preliminary data.</text>
</comment>
<protein>
    <submittedName>
        <fullName evidence="4">Heat shock protein Hsp20</fullName>
    </submittedName>
</protein>
<dbReference type="Proteomes" id="UP000011592">
    <property type="component" value="Unassembled WGS sequence"/>
</dbReference>
<reference evidence="4 5" key="1">
    <citation type="journal article" date="2014" name="PLoS Genet.">
        <title>Phylogenetically driven sequencing of extremely halophilic archaea reveals strategies for static and dynamic osmo-response.</title>
        <authorList>
            <person name="Becker E.A."/>
            <person name="Seitzer P.M."/>
            <person name="Tritt A."/>
            <person name="Larsen D."/>
            <person name="Krusor M."/>
            <person name="Yao A.I."/>
            <person name="Wu D."/>
            <person name="Madern D."/>
            <person name="Eisen J.A."/>
            <person name="Darling A.E."/>
            <person name="Facciotti M.T."/>
        </authorList>
    </citation>
    <scope>NUCLEOTIDE SEQUENCE [LARGE SCALE GENOMIC DNA]</scope>
    <source>
        <strain evidence="4 5">JCM 14663</strain>
    </source>
</reference>
<evidence type="ECO:0000313" key="5">
    <source>
        <dbReference type="Proteomes" id="UP000011592"/>
    </source>
</evidence>
<keyword evidence="5" id="KW-1185">Reference proteome</keyword>
<dbReference type="InterPro" id="IPR002068">
    <property type="entry name" value="A-crystallin/Hsp20_dom"/>
</dbReference>
<keyword evidence="4" id="KW-0346">Stress response</keyword>
<evidence type="ECO:0000256" key="2">
    <source>
        <dbReference type="RuleBase" id="RU003616"/>
    </source>
</evidence>
<dbReference type="Gene3D" id="2.60.40.790">
    <property type="match status" value="1"/>
</dbReference>
<dbReference type="PATRIC" id="fig|1230459.4.peg.1800"/>
<evidence type="ECO:0000256" key="1">
    <source>
        <dbReference type="PROSITE-ProRule" id="PRU00285"/>
    </source>
</evidence>
<name>L9Z2W6_9EURY</name>
<dbReference type="EMBL" id="AOIJ01000047">
    <property type="protein sequence ID" value="ELY80251.1"/>
    <property type="molecule type" value="Genomic_DNA"/>
</dbReference>
<dbReference type="Pfam" id="PF00011">
    <property type="entry name" value="HSP20"/>
    <property type="match status" value="1"/>
</dbReference>
<organism evidence="4 5">
    <name type="scientific">Natrinema gari JCM 14663</name>
    <dbReference type="NCBI Taxonomy" id="1230459"/>
    <lineage>
        <taxon>Archaea</taxon>
        <taxon>Methanobacteriati</taxon>
        <taxon>Methanobacteriota</taxon>
        <taxon>Stenosarchaea group</taxon>
        <taxon>Halobacteria</taxon>
        <taxon>Halobacteriales</taxon>
        <taxon>Natrialbaceae</taxon>
        <taxon>Natrinema</taxon>
    </lineage>
</organism>
<accession>L9Z2W6</accession>